<organism evidence="1 2">
    <name type="scientific">Steinernema glaseri</name>
    <dbReference type="NCBI Taxonomy" id="37863"/>
    <lineage>
        <taxon>Eukaryota</taxon>
        <taxon>Metazoa</taxon>
        <taxon>Ecdysozoa</taxon>
        <taxon>Nematoda</taxon>
        <taxon>Chromadorea</taxon>
        <taxon>Rhabditida</taxon>
        <taxon>Tylenchina</taxon>
        <taxon>Panagrolaimomorpha</taxon>
        <taxon>Strongyloidoidea</taxon>
        <taxon>Steinernematidae</taxon>
        <taxon>Steinernema</taxon>
    </lineage>
</organism>
<dbReference type="WBParaSite" id="L893_g21896.t1">
    <property type="protein sequence ID" value="L893_g21896.t1"/>
    <property type="gene ID" value="L893_g21896"/>
</dbReference>
<evidence type="ECO:0000313" key="2">
    <source>
        <dbReference type="WBParaSite" id="L893_g21896.t1"/>
    </source>
</evidence>
<sequence>MKSLNGVSASDRTIGISVSFLDRFTRGKNYDLIDFLLELPMVIDHEFVRTTAAYLDKKGYMGGWIAIVHSYPPIWLLILLPTAISLNISEDQAPY</sequence>
<dbReference type="Proteomes" id="UP000095287">
    <property type="component" value="Unplaced"/>
</dbReference>
<protein>
    <submittedName>
        <fullName evidence="2">Bestrophin homolog</fullName>
    </submittedName>
</protein>
<evidence type="ECO:0000313" key="1">
    <source>
        <dbReference type="Proteomes" id="UP000095287"/>
    </source>
</evidence>
<dbReference type="AlphaFoldDB" id="A0A1I7Z1R1"/>
<accession>A0A1I7Z1R1</accession>
<keyword evidence="1" id="KW-1185">Reference proteome</keyword>
<reference evidence="2" key="1">
    <citation type="submission" date="2016-11" db="UniProtKB">
        <authorList>
            <consortium name="WormBaseParasite"/>
        </authorList>
    </citation>
    <scope>IDENTIFICATION</scope>
</reference>
<name>A0A1I7Z1R1_9BILA</name>
<proteinExistence type="predicted"/>